<organism evidence="6 7">
    <name type="scientific">Dreissena polymorpha</name>
    <name type="common">Zebra mussel</name>
    <name type="synonym">Mytilus polymorpha</name>
    <dbReference type="NCBI Taxonomy" id="45954"/>
    <lineage>
        <taxon>Eukaryota</taxon>
        <taxon>Metazoa</taxon>
        <taxon>Spiralia</taxon>
        <taxon>Lophotrochozoa</taxon>
        <taxon>Mollusca</taxon>
        <taxon>Bivalvia</taxon>
        <taxon>Autobranchia</taxon>
        <taxon>Heteroconchia</taxon>
        <taxon>Euheterodonta</taxon>
        <taxon>Imparidentia</taxon>
        <taxon>Neoheterodontei</taxon>
        <taxon>Myida</taxon>
        <taxon>Dreissenoidea</taxon>
        <taxon>Dreissenidae</taxon>
        <taxon>Dreissena</taxon>
    </lineage>
</organism>
<comment type="caution">
    <text evidence="6">The sequence shown here is derived from an EMBL/GenBank/DDBJ whole genome shotgun (WGS) entry which is preliminary data.</text>
</comment>
<dbReference type="PROSITE" id="PS00639">
    <property type="entry name" value="THIOL_PROTEASE_HIS"/>
    <property type="match status" value="1"/>
</dbReference>
<feature type="domain" description="Peptidase C1A papain C-terminal" evidence="4">
    <location>
        <begin position="104"/>
        <end position="310"/>
    </location>
</feature>
<dbReference type="SMART" id="SM00848">
    <property type="entry name" value="Inhibitor_I29"/>
    <property type="match status" value="1"/>
</dbReference>
<keyword evidence="7" id="KW-1185">Reference proteome</keyword>
<dbReference type="InterPro" id="IPR025661">
    <property type="entry name" value="Pept_asp_AS"/>
</dbReference>
<accession>A0A9D4RVL8</accession>
<name>A0A9D4RVL8_DREPO</name>
<sequence length="310" mass="34417">MLACVFILAVYGTLTIVETNGQSDFDWLTWKLVHQKIYSDVSSELIHRHIWEENYRLVQKHNANANATFTMELNHLADQKQRMHSLTVTLDEPILRFEHHLNNVPDAWDWRKQGCVGPVQDQGQMGDNVPIVATECVDSFHCTKTRNLVSASVVEMHDCCAKTPIASNHIFQCVHDIGGLCSTGDYPRSTGVCKNSTCQAVATVNGGKQVPTGDETAMKAAVYTTPVFALVDASHPSFQLYRAGTYIEPRCSSSMLDHALQVVGYGSASGVDYWICKNSWGVNWGMQGYIYIARNKGNMCGIASFTIYPV</sequence>
<dbReference type="CDD" id="cd02248">
    <property type="entry name" value="Peptidase_C1A"/>
    <property type="match status" value="1"/>
</dbReference>
<evidence type="ECO:0000256" key="3">
    <source>
        <dbReference type="SAM" id="SignalP"/>
    </source>
</evidence>
<proteinExistence type="inferred from homology"/>
<dbReference type="GO" id="GO:0008234">
    <property type="term" value="F:cysteine-type peptidase activity"/>
    <property type="evidence" value="ECO:0007669"/>
    <property type="project" value="InterPro"/>
</dbReference>
<dbReference type="SMART" id="SM00645">
    <property type="entry name" value="Pept_C1"/>
    <property type="match status" value="1"/>
</dbReference>
<reference evidence="6" key="1">
    <citation type="journal article" date="2019" name="bioRxiv">
        <title>The Genome of the Zebra Mussel, Dreissena polymorpha: A Resource for Invasive Species Research.</title>
        <authorList>
            <person name="McCartney M.A."/>
            <person name="Auch B."/>
            <person name="Kono T."/>
            <person name="Mallez S."/>
            <person name="Zhang Y."/>
            <person name="Obille A."/>
            <person name="Becker A."/>
            <person name="Abrahante J.E."/>
            <person name="Garbe J."/>
            <person name="Badalamenti J.P."/>
            <person name="Herman A."/>
            <person name="Mangelson H."/>
            <person name="Liachko I."/>
            <person name="Sullivan S."/>
            <person name="Sone E.D."/>
            <person name="Koren S."/>
            <person name="Silverstein K.A.T."/>
            <person name="Beckman K.B."/>
            <person name="Gohl D.M."/>
        </authorList>
    </citation>
    <scope>NUCLEOTIDE SEQUENCE</scope>
    <source>
        <strain evidence="6">Duluth1</strain>
        <tissue evidence="6">Whole animal</tissue>
    </source>
</reference>
<gene>
    <name evidence="6" type="ORF">DPMN_004111</name>
</gene>
<feature type="chain" id="PRO_5038758997" evidence="3">
    <location>
        <begin position="22"/>
        <end position="310"/>
    </location>
</feature>
<keyword evidence="2" id="KW-1015">Disulfide bond</keyword>
<feature type="domain" description="Cathepsin propeptide inhibitor" evidence="5">
    <location>
        <begin position="27"/>
        <end position="78"/>
    </location>
</feature>
<feature type="signal peptide" evidence="3">
    <location>
        <begin position="1"/>
        <end position="21"/>
    </location>
</feature>
<protein>
    <submittedName>
        <fullName evidence="6">Uncharacterized protein</fullName>
    </submittedName>
</protein>
<dbReference type="InterPro" id="IPR038765">
    <property type="entry name" value="Papain-like_cys_pep_sf"/>
</dbReference>
<evidence type="ECO:0000256" key="1">
    <source>
        <dbReference type="ARBA" id="ARBA00008455"/>
    </source>
</evidence>
<dbReference type="OrthoDB" id="65740at2759"/>
<evidence type="ECO:0000259" key="4">
    <source>
        <dbReference type="SMART" id="SM00645"/>
    </source>
</evidence>
<dbReference type="InterPro" id="IPR025660">
    <property type="entry name" value="Pept_his_AS"/>
</dbReference>
<comment type="similarity">
    <text evidence="1">Belongs to the peptidase C1 family.</text>
</comment>
<dbReference type="Gene3D" id="3.90.70.10">
    <property type="entry name" value="Cysteine proteinases"/>
    <property type="match status" value="1"/>
</dbReference>
<dbReference type="AlphaFoldDB" id="A0A9D4RVL8"/>
<keyword evidence="3" id="KW-0732">Signal</keyword>
<reference evidence="6" key="2">
    <citation type="submission" date="2020-11" db="EMBL/GenBank/DDBJ databases">
        <authorList>
            <person name="McCartney M.A."/>
            <person name="Auch B."/>
            <person name="Kono T."/>
            <person name="Mallez S."/>
            <person name="Becker A."/>
            <person name="Gohl D.M."/>
            <person name="Silverstein K.A.T."/>
            <person name="Koren S."/>
            <person name="Bechman K.B."/>
            <person name="Herman A."/>
            <person name="Abrahante J.E."/>
            <person name="Garbe J."/>
        </authorList>
    </citation>
    <scope>NUCLEOTIDE SEQUENCE</scope>
    <source>
        <strain evidence="6">Duluth1</strain>
        <tissue evidence="6">Whole animal</tissue>
    </source>
</reference>
<dbReference type="EMBL" id="JAIWYP010000001">
    <property type="protein sequence ID" value="KAH3880202.1"/>
    <property type="molecule type" value="Genomic_DNA"/>
</dbReference>
<dbReference type="PANTHER" id="PTHR12411">
    <property type="entry name" value="CYSTEINE PROTEASE FAMILY C1-RELATED"/>
    <property type="match status" value="1"/>
</dbReference>
<dbReference type="PROSITE" id="PS00640">
    <property type="entry name" value="THIOL_PROTEASE_ASN"/>
    <property type="match status" value="1"/>
</dbReference>
<evidence type="ECO:0000313" key="6">
    <source>
        <dbReference type="EMBL" id="KAH3880202.1"/>
    </source>
</evidence>
<dbReference type="Pfam" id="PF08246">
    <property type="entry name" value="Inhibitor_I29"/>
    <property type="match status" value="1"/>
</dbReference>
<dbReference type="InterPro" id="IPR000668">
    <property type="entry name" value="Peptidase_C1A_C"/>
</dbReference>
<dbReference type="InterPro" id="IPR013201">
    <property type="entry name" value="Prot_inhib_I29"/>
</dbReference>
<evidence type="ECO:0000256" key="2">
    <source>
        <dbReference type="ARBA" id="ARBA00023157"/>
    </source>
</evidence>
<dbReference type="Proteomes" id="UP000828390">
    <property type="component" value="Unassembled WGS sequence"/>
</dbReference>
<dbReference type="Pfam" id="PF00112">
    <property type="entry name" value="Peptidase_C1"/>
    <property type="match status" value="1"/>
</dbReference>
<dbReference type="SUPFAM" id="SSF54001">
    <property type="entry name" value="Cysteine proteinases"/>
    <property type="match status" value="1"/>
</dbReference>
<dbReference type="InterPro" id="IPR039417">
    <property type="entry name" value="Peptidase_C1A_papain-like"/>
</dbReference>
<dbReference type="FunFam" id="3.90.70.10:FF:000332">
    <property type="entry name" value="Cathepsin L1"/>
    <property type="match status" value="1"/>
</dbReference>
<dbReference type="GO" id="GO:0006508">
    <property type="term" value="P:proteolysis"/>
    <property type="evidence" value="ECO:0007669"/>
    <property type="project" value="InterPro"/>
</dbReference>
<evidence type="ECO:0000313" key="7">
    <source>
        <dbReference type="Proteomes" id="UP000828390"/>
    </source>
</evidence>
<dbReference type="InterPro" id="IPR013128">
    <property type="entry name" value="Peptidase_C1A"/>
</dbReference>
<evidence type="ECO:0000259" key="5">
    <source>
        <dbReference type="SMART" id="SM00848"/>
    </source>
</evidence>